<proteinExistence type="predicted"/>
<reference evidence="3" key="1">
    <citation type="journal article" date="2019" name="Int. J. Syst. Evol. Microbiol.">
        <title>The Global Catalogue of Microorganisms (GCM) 10K type strain sequencing project: providing services to taxonomists for standard genome sequencing and annotation.</title>
        <authorList>
            <consortium name="The Broad Institute Genomics Platform"/>
            <consortium name="The Broad Institute Genome Sequencing Center for Infectious Disease"/>
            <person name="Wu L."/>
            <person name="Ma J."/>
        </authorList>
    </citation>
    <scope>NUCLEOTIDE SEQUENCE [LARGE SCALE GENOMIC DNA]</scope>
    <source>
        <strain evidence="3">JCM 12165</strain>
    </source>
</reference>
<dbReference type="InterPro" id="IPR024344">
    <property type="entry name" value="MDMPI_metal-binding"/>
</dbReference>
<dbReference type="Proteomes" id="UP001597145">
    <property type="component" value="Unassembled WGS sequence"/>
</dbReference>
<dbReference type="NCBIfam" id="TIGR03086">
    <property type="entry name" value="TIGR03086 family metal-binding protein"/>
    <property type="match status" value="1"/>
</dbReference>
<name>A0ABW4FVG8_9PSEU</name>
<keyword evidence="3" id="KW-1185">Reference proteome</keyword>
<organism evidence="2 3">
    <name type="scientific">Pseudonocardia aurantiaca</name>
    <dbReference type="NCBI Taxonomy" id="75290"/>
    <lineage>
        <taxon>Bacteria</taxon>
        <taxon>Bacillati</taxon>
        <taxon>Actinomycetota</taxon>
        <taxon>Actinomycetes</taxon>
        <taxon>Pseudonocardiales</taxon>
        <taxon>Pseudonocardiaceae</taxon>
        <taxon>Pseudonocardia</taxon>
    </lineage>
</organism>
<evidence type="ECO:0000313" key="3">
    <source>
        <dbReference type="Proteomes" id="UP001597145"/>
    </source>
</evidence>
<sequence>MEIIDRHRRATAAARIALARLRPVDLGLPTPCAGWDLRDLLEHMTGQDHGFAAAVRAGSTADVDAGAFAALPLGPDPARTSAAAADDLVAAFAEAAADPGRSVWLPEFGRRFPLEQVAGFHLIDTLVHGWDVAVTLGIALDYDDDLVAAGLEQAERVPDGEFREQPGSPFARALADTGGSDPWERTLALLGRDPTWSPYRASGAL</sequence>
<dbReference type="InterPro" id="IPR017517">
    <property type="entry name" value="Maleyloyr_isom"/>
</dbReference>
<dbReference type="NCBIfam" id="TIGR03083">
    <property type="entry name" value="maleylpyruvate isomerase family mycothiol-dependent enzyme"/>
    <property type="match status" value="1"/>
</dbReference>
<dbReference type="RefSeq" id="WP_343976120.1">
    <property type="nucleotide sequence ID" value="NZ_BAAAJG010000008.1"/>
</dbReference>
<dbReference type="SUPFAM" id="SSF109854">
    <property type="entry name" value="DinB/YfiT-like putative metalloenzymes"/>
    <property type="match status" value="1"/>
</dbReference>
<dbReference type="EMBL" id="JBHUCP010000035">
    <property type="protein sequence ID" value="MFD1534489.1"/>
    <property type="molecule type" value="Genomic_DNA"/>
</dbReference>
<gene>
    <name evidence="2" type="ORF">ACFSCY_34220</name>
</gene>
<evidence type="ECO:0000259" key="1">
    <source>
        <dbReference type="Pfam" id="PF11716"/>
    </source>
</evidence>
<dbReference type="Gene3D" id="1.20.120.450">
    <property type="entry name" value="dinb family like domain"/>
    <property type="match status" value="1"/>
</dbReference>
<comment type="caution">
    <text evidence="2">The sequence shown here is derived from an EMBL/GenBank/DDBJ whole genome shotgun (WGS) entry which is preliminary data.</text>
</comment>
<dbReference type="InterPro" id="IPR017520">
    <property type="entry name" value="CHP03086"/>
</dbReference>
<dbReference type="Pfam" id="PF11716">
    <property type="entry name" value="MDMPI_N"/>
    <property type="match status" value="1"/>
</dbReference>
<feature type="domain" description="Mycothiol-dependent maleylpyruvate isomerase metal-binding" evidence="1">
    <location>
        <begin position="8"/>
        <end position="133"/>
    </location>
</feature>
<dbReference type="InterPro" id="IPR034660">
    <property type="entry name" value="DinB/YfiT-like"/>
</dbReference>
<evidence type="ECO:0000313" key="2">
    <source>
        <dbReference type="EMBL" id="MFD1534489.1"/>
    </source>
</evidence>
<protein>
    <submittedName>
        <fullName evidence="2">TIGR03086 family metal-binding protein</fullName>
    </submittedName>
</protein>
<accession>A0ABW4FVG8</accession>